<dbReference type="GO" id="GO:0005737">
    <property type="term" value="C:cytoplasm"/>
    <property type="evidence" value="ECO:0007669"/>
    <property type="project" value="UniProtKB-SubCell"/>
</dbReference>
<dbReference type="InterPro" id="IPR041302">
    <property type="entry name" value="LRR_RI_cap"/>
</dbReference>
<proteinExistence type="predicted"/>
<dbReference type="PANTHER" id="PTHR45690:SF19">
    <property type="entry name" value="NACHT, LRR AND PYD DOMAINS-CONTAINING PROTEIN 3"/>
    <property type="match status" value="1"/>
</dbReference>
<evidence type="ECO:0000313" key="10">
    <source>
        <dbReference type="Proteomes" id="UP000594220"/>
    </source>
</evidence>
<evidence type="ECO:0000256" key="2">
    <source>
        <dbReference type="ARBA" id="ARBA00004496"/>
    </source>
</evidence>
<evidence type="ECO:0000256" key="5">
    <source>
        <dbReference type="ARBA" id="ARBA00022614"/>
    </source>
</evidence>
<dbReference type="SMART" id="SM00368">
    <property type="entry name" value="LRR_RI"/>
    <property type="match status" value="1"/>
</dbReference>
<dbReference type="AlphaFoldDB" id="A0A7M4FX45"/>
<sequence>ISPFKMDIDIECQQLSGSRWTELVSSMKDCKAIGLDNCNLTGACCEILRSVLSAKPSLTDLHLGRNKLETSGGKVLCQGLLDPNCKVQSLM</sequence>
<dbReference type="Gene3D" id="3.80.10.10">
    <property type="entry name" value="Ribonuclease Inhibitor"/>
    <property type="match status" value="1"/>
</dbReference>
<dbReference type="Ensembl" id="ENSCPRT00005016690.1">
    <property type="protein sequence ID" value="ENSCPRP00005014210.1"/>
    <property type="gene ID" value="ENSCPRG00005010011.1"/>
</dbReference>
<reference evidence="9" key="1">
    <citation type="submission" date="2025-08" db="UniProtKB">
        <authorList>
            <consortium name="Ensembl"/>
        </authorList>
    </citation>
    <scope>IDENTIFICATION</scope>
</reference>
<keyword evidence="8" id="KW-0539">Nucleus</keyword>
<evidence type="ECO:0000256" key="1">
    <source>
        <dbReference type="ARBA" id="ARBA00004123"/>
    </source>
</evidence>
<dbReference type="InterPro" id="IPR032675">
    <property type="entry name" value="LRR_dom_sf"/>
</dbReference>
<keyword evidence="5" id="KW-0433">Leucine-rich repeat</keyword>
<evidence type="ECO:0000256" key="3">
    <source>
        <dbReference type="ARBA" id="ARBA00022490"/>
    </source>
</evidence>
<keyword evidence="6" id="KW-0677">Repeat</keyword>
<evidence type="ECO:0000256" key="7">
    <source>
        <dbReference type="ARBA" id="ARBA00022990"/>
    </source>
</evidence>
<dbReference type="OMA" id="MDIDIEC"/>
<dbReference type="SUPFAM" id="SSF52047">
    <property type="entry name" value="RNI-like"/>
    <property type="match status" value="1"/>
</dbReference>
<dbReference type="InterPro" id="IPR050637">
    <property type="entry name" value="NLRP_innate_immun_reg"/>
</dbReference>
<keyword evidence="4" id="KW-0597">Phosphoprotein</keyword>
<keyword evidence="7" id="KW-0007">Acetylation</keyword>
<dbReference type="Proteomes" id="UP000594220">
    <property type="component" value="Unplaced"/>
</dbReference>
<comment type="subcellular location">
    <subcellularLocation>
        <location evidence="2">Cytoplasm</location>
    </subcellularLocation>
    <subcellularLocation>
        <location evidence="1">Nucleus</location>
    </subcellularLocation>
</comment>
<evidence type="ECO:0000256" key="6">
    <source>
        <dbReference type="ARBA" id="ARBA00022737"/>
    </source>
</evidence>
<accession>A0A7M4FX45</accession>
<keyword evidence="3" id="KW-0963">Cytoplasm</keyword>
<dbReference type="PANTHER" id="PTHR45690">
    <property type="entry name" value="NACHT, LRR AND PYD DOMAINS-CONTAINING PROTEIN 12"/>
    <property type="match status" value="1"/>
</dbReference>
<evidence type="ECO:0000256" key="8">
    <source>
        <dbReference type="ARBA" id="ARBA00023242"/>
    </source>
</evidence>
<evidence type="ECO:0000256" key="4">
    <source>
        <dbReference type="ARBA" id="ARBA00022553"/>
    </source>
</evidence>
<organism evidence="9 10">
    <name type="scientific">Crocodylus porosus</name>
    <name type="common">Saltwater crocodile</name>
    <name type="synonym">Estuarine crocodile</name>
    <dbReference type="NCBI Taxonomy" id="8502"/>
    <lineage>
        <taxon>Eukaryota</taxon>
        <taxon>Metazoa</taxon>
        <taxon>Chordata</taxon>
        <taxon>Craniata</taxon>
        <taxon>Vertebrata</taxon>
        <taxon>Euteleostomi</taxon>
        <taxon>Archelosauria</taxon>
        <taxon>Archosauria</taxon>
        <taxon>Crocodylia</taxon>
        <taxon>Longirostres</taxon>
        <taxon>Crocodylidae</taxon>
        <taxon>Crocodylus</taxon>
    </lineage>
</organism>
<evidence type="ECO:0000313" key="9">
    <source>
        <dbReference type="Ensembl" id="ENSCPRP00005014210.1"/>
    </source>
</evidence>
<dbReference type="GO" id="GO:0005634">
    <property type="term" value="C:nucleus"/>
    <property type="evidence" value="ECO:0007669"/>
    <property type="project" value="UniProtKB-SubCell"/>
</dbReference>
<protein>
    <submittedName>
        <fullName evidence="9">Uncharacterized protein</fullName>
    </submittedName>
</protein>
<dbReference type="Pfam" id="PF18779">
    <property type="entry name" value="LRR_RI_capping"/>
    <property type="match status" value="1"/>
</dbReference>
<keyword evidence="10" id="KW-1185">Reference proteome</keyword>
<name>A0A7M4FX45_CROPO</name>
<reference evidence="9" key="2">
    <citation type="submission" date="2025-09" db="UniProtKB">
        <authorList>
            <consortium name="Ensembl"/>
        </authorList>
    </citation>
    <scope>IDENTIFICATION</scope>
</reference>